<keyword evidence="2 4" id="KW-0238">DNA-binding</keyword>
<evidence type="ECO:0000256" key="2">
    <source>
        <dbReference type="ARBA" id="ARBA00023125"/>
    </source>
</evidence>
<evidence type="ECO:0000256" key="4">
    <source>
        <dbReference type="PROSITE-ProRule" id="PRU00335"/>
    </source>
</evidence>
<dbReference type="PROSITE" id="PS50977">
    <property type="entry name" value="HTH_TETR_2"/>
    <property type="match status" value="1"/>
</dbReference>
<dbReference type="Proteomes" id="UP000886842">
    <property type="component" value="Unassembled WGS sequence"/>
</dbReference>
<dbReference type="PANTHER" id="PTHR30055">
    <property type="entry name" value="HTH-TYPE TRANSCRIPTIONAL REGULATOR RUTR"/>
    <property type="match status" value="1"/>
</dbReference>
<evidence type="ECO:0000256" key="1">
    <source>
        <dbReference type="ARBA" id="ARBA00023015"/>
    </source>
</evidence>
<dbReference type="GO" id="GO:0000976">
    <property type="term" value="F:transcription cis-regulatory region binding"/>
    <property type="evidence" value="ECO:0007669"/>
    <property type="project" value="TreeGrafter"/>
</dbReference>
<comment type="caution">
    <text evidence="6">The sequence shown here is derived from an EMBL/GenBank/DDBJ whole genome shotgun (WGS) entry which is preliminary data.</text>
</comment>
<dbReference type="AlphaFoldDB" id="A0A9D1GXJ9"/>
<keyword evidence="3" id="KW-0804">Transcription</keyword>
<dbReference type="InterPro" id="IPR001647">
    <property type="entry name" value="HTH_TetR"/>
</dbReference>
<protein>
    <submittedName>
        <fullName evidence="6">TetR/AcrR family transcriptional regulator</fullName>
    </submittedName>
</protein>
<dbReference type="EMBL" id="DVLP01000252">
    <property type="protein sequence ID" value="HIT75608.1"/>
    <property type="molecule type" value="Genomic_DNA"/>
</dbReference>
<dbReference type="Gene3D" id="1.10.357.10">
    <property type="entry name" value="Tetracycline Repressor, domain 2"/>
    <property type="match status" value="1"/>
</dbReference>
<organism evidence="6 7">
    <name type="scientific">Candidatus Avipropionibacterium avicola</name>
    <dbReference type="NCBI Taxonomy" id="2840701"/>
    <lineage>
        <taxon>Bacteria</taxon>
        <taxon>Bacillati</taxon>
        <taxon>Actinomycetota</taxon>
        <taxon>Actinomycetes</taxon>
        <taxon>Propionibacteriales</taxon>
        <taxon>Propionibacteriaceae</taxon>
        <taxon>Propionibacteriaceae incertae sedis</taxon>
        <taxon>Candidatus Avipropionibacterium</taxon>
    </lineage>
</organism>
<dbReference type="PANTHER" id="PTHR30055:SF234">
    <property type="entry name" value="HTH-TYPE TRANSCRIPTIONAL REGULATOR BETI"/>
    <property type="match status" value="1"/>
</dbReference>
<gene>
    <name evidence="6" type="ORF">IAA98_08490</name>
</gene>
<dbReference type="InterPro" id="IPR009057">
    <property type="entry name" value="Homeodomain-like_sf"/>
</dbReference>
<dbReference type="SUPFAM" id="SSF46689">
    <property type="entry name" value="Homeodomain-like"/>
    <property type="match status" value="1"/>
</dbReference>
<evidence type="ECO:0000313" key="7">
    <source>
        <dbReference type="Proteomes" id="UP000886842"/>
    </source>
</evidence>
<evidence type="ECO:0000259" key="5">
    <source>
        <dbReference type="PROSITE" id="PS50977"/>
    </source>
</evidence>
<dbReference type="Pfam" id="PF00440">
    <property type="entry name" value="TetR_N"/>
    <property type="match status" value="1"/>
</dbReference>
<name>A0A9D1GXJ9_9ACTN</name>
<evidence type="ECO:0000313" key="6">
    <source>
        <dbReference type="EMBL" id="HIT75608.1"/>
    </source>
</evidence>
<accession>A0A9D1GXJ9</accession>
<feature type="DNA-binding region" description="H-T-H motif" evidence="4">
    <location>
        <begin position="33"/>
        <end position="52"/>
    </location>
</feature>
<reference evidence="6" key="2">
    <citation type="journal article" date="2021" name="PeerJ">
        <title>Extensive microbial diversity within the chicken gut microbiome revealed by metagenomics and culture.</title>
        <authorList>
            <person name="Gilroy R."/>
            <person name="Ravi A."/>
            <person name="Getino M."/>
            <person name="Pursley I."/>
            <person name="Horton D.L."/>
            <person name="Alikhan N.F."/>
            <person name="Baker D."/>
            <person name="Gharbi K."/>
            <person name="Hall N."/>
            <person name="Watson M."/>
            <person name="Adriaenssens E.M."/>
            <person name="Foster-Nyarko E."/>
            <person name="Jarju S."/>
            <person name="Secka A."/>
            <person name="Antonio M."/>
            <person name="Oren A."/>
            <person name="Chaudhuri R.R."/>
            <person name="La Ragione R."/>
            <person name="Hildebrand F."/>
            <person name="Pallen M.J."/>
        </authorList>
    </citation>
    <scope>NUCLEOTIDE SEQUENCE</scope>
    <source>
        <strain evidence="6">ChiGjej1B1-24693</strain>
    </source>
</reference>
<proteinExistence type="predicted"/>
<dbReference type="InterPro" id="IPR050109">
    <property type="entry name" value="HTH-type_TetR-like_transc_reg"/>
</dbReference>
<feature type="domain" description="HTH tetR-type" evidence="5">
    <location>
        <begin position="11"/>
        <end position="70"/>
    </location>
</feature>
<sequence length="205" mass="22363">MSPRATPLPADERRAQIIRVATPLVLQYGGRVTTRQIADAAGLAEGTLFRIFATKQSLIHEVIVATIDPTELCDEIAGIDLTLGLEERLGAVVEVLARHTDRISAMMLATQEHLQSCPDGESTDGPHRLDTAFQERSQRLQAAIEAVLVGDEAILRTTPRRTATFLRAMVFVAHHPMMGLGDLSPTEMTSLLLDGLRTSEPDEES</sequence>
<dbReference type="GO" id="GO:0003700">
    <property type="term" value="F:DNA-binding transcription factor activity"/>
    <property type="evidence" value="ECO:0007669"/>
    <property type="project" value="TreeGrafter"/>
</dbReference>
<keyword evidence="1" id="KW-0805">Transcription regulation</keyword>
<evidence type="ECO:0000256" key="3">
    <source>
        <dbReference type="ARBA" id="ARBA00023163"/>
    </source>
</evidence>
<reference evidence="6" key="1">
    <citation type="submission" date="2020-10" db="EMBL/GenBank/DDBJ databases">
        <authorList>
            <person name="Gilroy R."/>
        </authorList>
    </citation>
    <scope>NUCLEOTIDE SEQUENCE</scope>
    <source>
        <strain evidence="6">ChiGjej1B1-24693</strain>
    </source>
</reference>